<dbReference type="InterPro" id="IPR013324">
    <property type="entry name" value="RNA_pol_sigma_r3/r4-like"/>
</dbReference>
<evidence type="ECO:0000313" key="1">
    <source>
        <dbReference type="EMBL" id="CRY93628.1"/>
    </source>
</evidence>
<organism evidence="1">
    <name type="scientific">uncultured prokaryote</name>
    <dbReference type="NCBI Taxonomy" id="198431"/>
    <lineage>
        <taxon>unclassified sequences</taxon>
        <taxon>environmental samples</taxon>
    </lineage>
</organism>
<evidence type="ECO:0008006" key="2">
    <source>
        <dbReference type="Google" id="ProtNLM"/>
    </source>
</evidence>
<sequence>MPRKYSHIQEHEKEILELRDQGMTLREIGEKLGFTHKEMRGFLSRYNRKQRKLAAGIPPKPKGRPRKGEVREPSIAEYKYEIERLKMENELLRDFLRSTGRK</sequence>
<protein>
    <recommendedName>
        <fullName evidence="2">Imidazolonepropionase</fullName>
    </recommendedName>
</protein>
<dbReference type="SUPFAM" id="SSF88659">
    <property type="entry name" value="Sigma3 and sigma4 domains of RNA polymerase sigma factors"/>
    <property type="match status" value="1"/>
</dbReference>
<dbReference type="EMBL" id="LN852710">
    <property type="protein sequence ID" value="CRY93628.1"/>
    <property type="molecule type" value="Genomic_DNA"/>
</dbReference>
<reference evidence="1" key="2">
    <citation type="submission" date="2015-07" db="EMBL/GenBank/DDBJ databases">
        <title>Plasmids, circular viruses and viroids from rat gut.</title>
        <authorList>
            <person name="Jorgensen T.J."/>
            <person name="Hansen M.A."/>
            <person name="Xu Z."/>
            <person name="Tabak M.A."/>
            <person name="Sorensen S.J."/>
            <person name="Hansen L.H."/>
        </authorList>
    </citation>
    <scope>NUCLEOTIDE SEQUENCE</scope>
    <source>
        <strain evidence="1">RGFK0014</strain>
    </source>
</reference>
<name>A0A0H5PVK2_9ZZZZ</name>
<accession>A0A0H5PVK2</accession>
<dbReference type="AlphaFoldDB" id="A0A0H5PVK2"/>
<proteinExistence type="predicted"/>
<reference evidence="1" key="1">
    <citation type="submission" date="2015-06" db="EMBL/GenBank/DDBJ databases">
        <authorList>
            <person name="Joergensen T."/>
        </authorList>
    </citation>
    <scope>NUCLEOTIDE SEQUENCE</scope>
    <source>
        <strain evidence="1">RGFK0014</strain>
    </source>
</reference>